<protein>
    <recommendedName>
        <fullName evidence="2">N-acetylmuramoyl-L-alanine amidase</fullName>
        <ecNumber evidence="2">3.5.1.28</ecNumber>
    </recommendedName>
</protein>
<dbReference type="RefSeq" id="WP_342159109.1">
    <property type="nucleotide sequence ID" value="NZ_JBCDNA010000001.1"/>
</dbReference>
<dbReference type="InterPro" id="IPR002508">
    <property type="entry name" value="MurNAc-LAA_cat"/>
</dbReference>
<keyword evidence="3 5" id="KW-0378">Hydrolase</keyword>
<reference evidence="5 6" key="1">
    <citation type="submission" date="2024-04" db="EMBL/GenBank/DDBJ databases">
        <title>whole genome sequencing of Lutimonas vermicola strain IMCC1616.</title>
        <authorList>
            <person name="Bae S.S."/>
        </authorList>
    </citation>
    <scope>NUCLEOTIDE SEQUENCE [LARGE SCALE GENOMIC DNA]</scope>
    <source>
        <strain evidence="5 6">IMCC1616</strain>
    </source>
</reference>
<dbReference type="EC" id="3.5.1.28" evidence="2"/>
<evidence type="ECO:0000256" key="1">
    <source>
        <dbReference type="ARBA" id="ARBA00001561"/>
    </source>
</evidence>
<proteinExistence type="predicted"/>
<dbReference type="PANTHER" id="PTHR30404">
    <property type="entry name" value="N-ACETYLMURAMOYL-L-ALANINE AMIDASE"/>
    <property type="match status" value="1"/>
</dbReference>
<evidence type="ECO:0000313" key="5">
    <source>
        <dbReference type="EMBL" id="MEL4455295.1"/>
    </source>
</evidence>
<dbReference type="Proteomes" id="UP001474120">
    <property type="component" value="Unassembled WGS sequence"/>
</dbReference>
<comment type="catalytic activity">
    <reaction evidence="1">
        <text>Hydrolyzes the link between N-acetylmuramoyl residues and L-amino acid residues in certain cell-wall glycopeptides.</text>
        <dbReference type="EC" id="3.5.1.28"/>
    </reaction>
</comment>
<evidence type="ECO:0000256" key="3">
    <source>
        <dbReference type="ARBA" id="ARBA00022801"/>
    </source>
</evidence>
<accession>A0ABU9L0E4</accession>
<dbReference type="GO" id="GO:0008745">
    <property type="term" value="F:N-acetylmuramoyl-L-alanine amidase activity"/>
    <property type="evidence" value="ECO:0007669"/>
    <property type="project" value="UniProtKB-EC"/>
</dbReference>
<comment type="caution">
    <text evidence="5">The sequence shown here is derived from an EMBL/GenBank/DDBJ whole genome shotgun (WGS) entry which is preliminary data.</text>
</comment>
<dbReference type="InterPro" id="IPR050695">
    <property type="entry name" value="N-acetylmuramoyl_amidase_3"/>
</dbReference>
<dbReference type="SUPFAM" id="SSF53187">
    <property type="entry name" value="Zn-dependent exopeptidases"/>
    <property type="match status" value="1"/>
</dbReference>
<sequence length="368" mass="41103">MMDLVKNRNYAAIFTVLICGFFLILVQTKTYAQDNFTVVLDAGHGGKDPGRPAKNYLEKDIALSIVLKLGKRLEAIDDVKVVYTRDKDVFVDLKERGRIANEADADLFVSIHCNAFHTQVDGTETYVLGLHANKQNFEVAKQENSVIFLEDNYQEKYEGFDPNSPEAVIGMTLMQEEFLDQSLYLASNIQTNFRDVLKRNDRGVKQAGFVVLHQTYMPSVLIETGFITNAQEGAFLNSKSGQDKVAGSIFNAIKAYKKNLDENLVIEESPVAIVDSSSKVYPGIDFKVQIASGNKKLETKSYNFKGLKGVERGKIGGSYKYYYGKSSDYDQIVKLQAEARKAGYKTAFVVAFKGGERINMSEAMNKSL</sequence>
<dbReference type="Pfam" id="PF01520">
    <property type="entry name" value="Amidase_3"/>
    <property type="match status" value="1"/>
</dbReference>
<evidence type="ECO:0000313" key="6">
    <source>
        <dbReference type="Proteomes" id="UP001474120"/>
    </source>
</evidence>
<keyword evidence="6" id="KW-1185">Reference proteome</keyword>
<evidence type="ECO:0000256" key="2">
    <source>
        <dbReference type="ARBA" id="ARBA00011901"/>
    </source>
</evidence>
<dbReference type="PANTHER" id="PTHR30404:SF0">
    <property type="entry name" value="N-ACETYLMURAMOYL-L-ALANINE AMIDASE AMIC"/>
    <property type="match status" value="1"/>
</dbReference>
<dbReference type="CDD" id="cd02696">
    <property type="entry name" value="MurNAc-LAA"/>
    <property type="match status" value="1"/>
</dbReference>
<name>A0ABU9L0E4_9FLAO</name>
<dbReference type="SMART" id="SM00646">
    <property type="entry name" value="Ami_3"/>
    <property type="match status" value="1"/>
</dbReference>
<organism evidence="5 6">
    <name type="scientific">Lutimonas vermicola</name>
    <dbReference type="NCBI Taxonomy" id="414288"/>
    <lineage>
        <taxon>Bacteria</taxon>
        <taxon>Pseudomonadati</taxon>
        <taxon>Bacteroidota</taxon>
        <taxon>Flavobacteriia</taxon>
        <taxon>Flavobacteriales</taxon>
        <taxon>Flavobacteriaceae</taxon>
        <taxon>Lutimonas</taxon>
    </lineage>
</organism>
<feature type="domain" description="MurNAc-LAA" evidence="4">
    <location>
        <begin position="97"/>
        <end position="254"/>
    </location>
</feature>
<evidence type="ECO:0000259" key="4">
    <source>
        <dbReference type="SMART" id="SM00646"/>
    </source>
</evidence>
<dbReference type="EMBL" id="JBCDNA010000001">
    <property type="protein sequence ID" value="MEL4455295.1"/>
    <property type="molecule type" value="Genomic_DNA"/>
</dbReference>
<gene>
    <name evidence="5" type="ORF">AABB81_05270</name>
</gene>
<dbReference type="Gene3D" id="3.40.630.40">
    <property type="entry name" value="Zn-dependent exopeptidases"/>
    <property type="match status" value="1"/>
</dbReference>